<dbReference type="Gene3D" id="1.10.30.50">
    <property type="match status" value="1"/>
</dbReference>
<dbReference type="SMART" id="SM00507">
    <property type="entry name" value="HNHc"/>
    <property type="match status" value="1"/>
</dbReference>
<dbReference type="Pfam" id="PF01844">
    <property type="entry name" value="HNH"/>
    <property type="match status" value="1"/>
</dbReference>
<accession>A0A4Q9R2Z2</accession>
<gene>
    <name evidence="2" type="ORF">DNK44_10085</name>
</gene>
<evidence type="ECO:0000259" key="1">
    <source>
        <dbReference type="SMART" id="SM00507"/>
    </source>
</evidence>
<dbReference type="RefSeq" id="WP_131197921.1">
    <property type="nucleotide sequence ID" value="NZ_QJUL01000011.1"/>
</dbReference>
<evidence type="ECO:0000313" key="3">
    <source>
        <dbReference type="Proteomes" id="UP000293172"/>
    </source>
</evidence>
<evidence type="ECO:0000313" key="2">
    <source>
        <dbReference type="EMBL" id="TBU94006.1"/>
    </source>
</evidence>
<dbReference type="GO" id="GO:0004519">
    <property type="term" value="F:endonuclease activity"/>
    <property type="evidence" value="ECO:0007669"/>
    <property type="project" value="InterPro"/>
</dbReference>
<protein>
    <recommendedName>
        <fullName evidence="1">HNH nuclease domain-containing protein</fullName>
    </recommendedName>
</protein>
<sequence length="233" mass="26907">MPFPKSVREEALVRAQRHCCVCHEFAGRSVNVHHIKQESEGGANTLENAIVLCLRCHAEAGHFNPNHPLGTKYAPTELIRHRDGWFKACESGTAKYSSHIEGRVKRIYTSRDLHKYVLLFSFHNGNKQVLSGWKLDILIPSQWKVSVGEVERYPDVLVEGRRYAKFQVASTRILYLGETCELTDLEWSKLEYSIDHDMYYAARADEVKVIWHFYSSAEPPVKGELLWEDLQQF</sequence>
<dbReference type="OrthoDB" id="9802640at2"/>
<dbReference type="CDD" id="cd00085">
    <property type="entry name" value="HNHc"/>
    <property type="match status" value="1"/>
</dbReference>
<comment type="caution">
    <text evidence="2">The sequence shown here is derived from an EMBL/GenBank/DDBJ whole genome shotgun (WGS) entry which is preliminary data.</text>
</comment>
<dbReference type="Proteomes" id="UP000293172">
    <property type="component" value="Unassembled WGS sequence"/>
</dbReference>
<dbReference type="GO" id="GO:0003676">
    <property type="term" value="F:nucleic acid binding"/>
    <property type="evidence" value="ECO:0007669"/>
    <property type="project" value="InterPro"/>
</dbReference>
<dbReference type="InterPro" id="IPR003615">
    <property type="entry name" value="HNH_nuc"/>
</dbReference>
<dbReference type="GO" id="GO:0008270">
    <property type="term" value="F:zinc ion binding"/>
    <property type="evidence" value="ECO:0007669"/>
    <property type="project" value="InterPro"/>
</dbReference>
<proteinExistence type="predicted"/>
<reference evidence="2 3" key="1">
    <citation type="submission" date="2018-06" db="EMBL/GenBank/DDBJ databases">
        <title>Three novel Pseudomonas species isolated from symptomatic oak.</title>
        <authorList>
            <person name="Bueno-Gonzalez V."/>
            <person name="Brady C."/>
        </authorList>
    </citation>
    <scope>NUCLEOTIDE SEQUENCE [LARGE SCALE GENOMIC DNA]</scope>
    <source>
        <strain evidence="2 3">P6B</strain>
    </source>
</reference>
<dbReference type="AlphaFoldDB" id="A0A4Q9R2Z2"/>
<dbReference type="EMBL" id="QJUL01000011">
    <property type="protein sequence ID" value="TBU94006.1"/>
    <property type="molecule type" value="Genomic_DNA"/>
</dbReference>
<dbReference type="InterPro" id="IPR002711">
    <property type="entry name" value="HNH"/>
</dbReference>
<name>A0A4Q9R2Z2_9GAMM</name>
<feature type="domain" description="HNH nuclease" evidence="1">
    <location>
        <begin position="7"/>
        <end position="58"/>
    </location>
</feature>
<organism evidence="2 3">
    <name type="scientific">Phytopseudomonas dryadis</name>
    <dbReference type="NCBI Taxonomy" id="2487520"/>
    <lineage>
        <taxon>Bacteria</taxon>
        <taxon>Pseudomonadati</taxon>
        <taxon>Pseudomonadota</taxon>
        <taxon>Gammaproteobacteria</taxon>
        <taxon>Pseudomonadales</taxon>
        <taxon>Pseudomonadaceae</taxon>
        <taxon>Phytopseudomonas</taxon>
    </lineage>
</organism>